<dbReference type="GO" id="GO:0005524">
    <property type="term" value="F:ATP binding"/>
    <property type="evidence" value="ECO:0007669"/>
    <property type="project" value="UniProtKB-KW"/>
</dbReference>
<evidence type="ECO:0000259" key="6">
    <source>
        <dbReference type="PROSITE" id="PS50045"/>
    </source>
</evidence>
<sequence length="463" mass="52966">MIPEEYRELFANAIFRQIMDSIDDVVMVIDMDTRVVYVNKAYEKTFDRKREQIIGRYLEDLEGETTAITAMKSGKAVIHQLEYLKSVKMDAMGVSFPIFYKEEIVGGISIFNDTSKYVELVSKLQRTKEMNVYLQEQLNDPAIAQWSREFITVNPYMKQVLGLAIKVARSEATVLIRGESGTGKEVMAKIIHYNSPKSEGPFVKVNCAAIPDNLLESELFGYEGGAFTGARKEGKAGKFEMAQGGTIFLDEIGDMDMNMQVKLLRVIQEKEVERIGGSHPISLDVRIVAATNQNLEELIQQGKFRQDLYYRLNVIEIKIAPLRKRKEDIPILVHHLVKKIAGDNISVTPRVMNILNNYDWPGNVRELQNVMEHACIMRNGNIIDPFSLPQYMNPKMHMEESRTEDMSYNLKEMTAILEKDLILEALKKFSNKSRAIEELGISRSSFYEKIKKYDIDVDAMDIE</sequence>
<evidence type="ECO:0000256" key="3">
    <source>
        <dbReference type="ARBA" id="ARBA00023015"/>
    </source>
</evidence>
<evidence type="ECO:0000256" key="1">
    <source>
        <dbReference type="ARBA" id="ARBA00022741"/>
    </source>
</evidence>
<keyword evidence="2" id="KW-0067">ATP-binding</keyword>
<dbReference type="PROSITE" id="PS00676">
    <property type="entry name" value="SIGMA54_INTERACT_2"/>
    <property type="match status" value="1"/>
</dbReference>
<dbReference type="GO" id="GO:0006355">
    <property type="term" value="P:regulation of DNA-templated transcription"/>
    <property type="evidence" value="ECO:0007669"/>
    <property type="project" value="InterPro"/>
</dbReference>
<evidence type="ECO:0000313" key="8">
    <source>
        <dbReference type="EMBL" id="HIX72791.1"/>
    </source>
</evidence>
<reference evidence="8" key="2">
    <citation type="submission" date="2021-04" db="EMBL/GenBank/DDBJ databases">
        <authorList>
            <person name="Gilroy R."/>
        </authorList>
    </citation>
    <scope>NUCLEOTIDE SEQUENCE</scope>
    <source>
        <strain evidence="8">ChiSxjej3B15-1167</strain>
    </source>
</reference>
<dbReference type="PANTHER" id="PTHR32071">
    <property type="entry name" value="TRANSCRIPTIONAL REGULATORY PROTEIN"/>
    <property type="match status" value="1"/>
</dbReference>
<dbReference type="InterPro" id="IPR025662">
    <property type="entry name" value="Sigma_54_int_dom_ATP-bd_1"/>
</dbReference>
<dbReference type="CDD" id="cd00130">
    <property type="entry name" value="PAS"/>
    <property type="match status" value="1"/>
</dbReference>
<dbReference type="NCBIfam" id="TIGR00229">
    <property type="entry name" value="sensory_box"/>
    <property type="match status" value="1"/>
</dbReference>
<dbReference type="Gene3D" id="3.30.450.20">
    <property type="entry name" value="PAS domain"/>
    <property type="match status" value="1"/>
</dbReference>
<dbReference type="SUPFAM" id="SSF46689">
    <property type="entry name" value="Homeodomain-like"/>
    <property type="match status" value="1"/>
</dbReference>
<dbReference type="PROSITE" id="PS00675">
    <property type="entry name" value="SIGMA54_INTERACT_1"/>
    <property type="match status" value="1"/>
</dbReference>
<evidence type="ECO:0000256" key="2">
    <source>
        <dbReference type="ARBA" id="ARBA00022840"/>
    </source>
</evidence>
<dbReference type="InterPro" id="IPR002197">
    <property type="entry name" value="HTH_Fis"/>
</dbReference>
<protein>
    <submittedName>
        <fullName evidence="8">Sigma 54-interacting transcriptional regulator</fullName>
    </submittedName>
</protein>
<feature type="domain" description="Sigma-54 factor interaction" evidence="6">
    <location>
        <begin position="150"/>
        <end position="376"/>
    </location>
</feature>
<proteinExistence type="predicted"/>
<dbReference type="SUPFAM" id="SSF52540">
    <property type="entry name" value="P-loop containing nucleoside triphosphate hydrolases"/>
    <property type="match status" value="1"/>
</dbReference>
<gene>
    <name evidence="8" type="ORF">H9849_07180</name>
</gene>
<feature type="domain" description="PAS" evidence="7">
    <location>
        <begin position="11"/>
        <end position="56"/>
    </location>
</feature>
<dbReference type="Pfam" id="PF00158">
    <property type="entry name" value="Sigma54_activat"/>
    <property type="match status" value="1"/>
</dbReference>
<keyword evidence="4" id="KW-0238">DNA-binding</keyword>
<dbReference type="Pfam" id="PF25601">
    <property type="entry name" value="AAA_lid_14"/>
    <property type="match status" value="1"/>
</dbReference>
<dbReference type="Proteomes" id="UP000886805">
    <property type="component" value="Unassembled WGS sequence"/>
</dbReference>
<dbReference type="SMART" id="SM00091">
    <property type="entry name" value="PAS"/>
    <property type="match status" value="1"/>
</dbReference>
<dbReference type="InterPro" id="IPR013767">
    <property type="entry name" value="PAS_fold"/>
</dbReference>
<dbReference type="InterPro" id="IPR000014">
    <property type="entry name" value="PAS"/>
</dbReference>
<evidence type="ECO:0000259" key="7">
    <source>
        <dbReference type="PROSITE" id="PS50112"/>
    </source>
</evidence>
<dbReference type="Gene3D" id="1.10.8.60">
    <property type="match status" value="1"/>
</dbReference>
<evidence type="ECO:0000256" key="5">
    <source>
        <dbReference type="ARBA" id="ARBA00023163"/>
    </source>
</evidence>
<dbReference type="InterPro" id="IPR025944">
    <property type="entry name" value="Sigma_54_int_dom_CS"/>
</dbReference>
<dbReference type="InterPro" id="IPR002078">
    <property type="entry name" value="Sigma_54_int"/>
</dbReference>
<dbReference type="Gene3D" id="3.40.50.300">
    <property type="entry name" value="P-loop containing nucleotide triphosphate hydrolases"/>
    <property type="match status" value="1"/>
</dbReference>
<dbReference type="PANTHER" id="PTHR32071:SF57">
    <property type="entry name" value="C4-DICARBOXYLATE TRANSPORT TRANSCRIPTIONAL REGULATORY PROTEIN DCTD"/>
    <property type="match status" value="1"/>
</dbReference>
<dbReference type="InterPro" id="IPR009057">
    <property type="entry name" value="Homeodomain-like_sf"/>
</dbReference>
<reference evidence="8" key="1">
    <citation type="journal article" date="2021" name="PeerJ">
        <title>Extensive microbial diversity within the chicken gut microbiome revealed by metagenomics and culture.</title>
        <authorList>
            <person name="Gilroy R."/>
            <person name="Ravi A."/>
            <person name="Getino M."/>
            <person name="Pursley I."/>
            <person name="Horton D.L."/>
            <person name="Alikhan N.F."/>
            <person name="Baker D."/>
            <person name="Gharbi K."/>
            <person name="Hall N."/>
            <person name="Watson M."/>
            <person name="Adriaenssens E.M."/>
            <person name="Foster-Nyarko E."/>
            <person name="Jarju S."/>
            <person name="Secka A."/>
            <person name="Antonio M."/>
            <person name="Oren A."/>
            <person name="Chaudhuri R.R."/>
            <person name="La Ragione R."/>
            <person name="Hildebrand F."/>
            <person name="Pallen M.J."/>
        </authorList>
    </citation>
    <scope>NUCLEOTIDE SEQUENCE</scope>
    <source>
        <strain evidence="8">ChiSxjej3B15-1167</strain>
    </source>
</reference>
<dbReference type="PROSITE" id="PS00688">
    <property type="entry name" value="SIGMA54_INTERACT_3"/>
    <property type="match status" value="1"/>
</dbReference>
<keyword evidence="1" id="KW-0547">Nucleotide-binding</keyword>
<dbReference type="FunFam" id="3.40.50.300:FF:000006">
    <property type="entry name" value="DNA-binding transcriptional regulator NtrC"/>
    <property type="match status" value="1"/>
</dbReference>
<dbReference type="EMBL" id="DXEQ01000215">
    <property type="protein sequence ID" value="HIX72791.1"/>
    <property type="molecule type" value="Genomic_DNA"/>
</dbReference>
<dbReference type="InterPro" id="IPR035965">
    <property type="entry name" value="PAS-like_dom_sf"/>
</dbReference>
<comment type="caution">
    <text evidence="8">The sequence shown here is derived from an EMBL/GenBank/DDBJ whole genome shotgun (WGS) entry which is preliminary data.</text>
</comment>
<dbReference type="Pfam" id="PF02954">
    <property type="entry name" value="HTH_8"/>
    <property type="match status" value="1"/>
</dbReference>
<keyword evidence="3" id="KW-0805">Transcription regulation</keyword>
<dbReference type="PROSITE" id="PS50045">
    <property type="entry name" value="SIGMA54_INTERACT_4"/>
    <property type="match status" value="1"/>
</dbReference>
<dbReference type="SMART" id="SM00382">
    <property type="entry name" value="AAA"/>
    <property type="match status" value="1"/>
</dbReference>
<name>A0A9D2BE30_9FIRM</name>
<dbReference type="InterPro" id="IPR025943">
    <property type="entry name" value="Sigma_54_int_dom_ATP-bd_2"/>
</dbReference>
<dbReference type="InterPro" id="IPR027417">
    <property type="entry name" value="P-loop_NTPase"/>
</dbReference>
<dbReference type="SUPFAM" id="SSF55785">
    <property type="entry name" value="PYP-like sensor domain (PAS domain)"/>
    <property type="match status" value="1"/>
</dbReference>
<dbReference type="Pfam" id="PF00989">
    <property type="entry name" value="PAS"/>
    <property type="match status" value="1"/>
</dbReference>
<dbReference type="InterPro" id="IPR003593">
    <property type="entry name" value="AAA+_ATPase"/>
</dbReference>
<dbReference type="CDD" id="cd00009">
    <property type="entry name" value="AAA"/>
    <property type="match status" value="1"/>
</dbReference>
<evidence type="ECO:0000256" key="4">
    <source>
        <dbReference type="ARBA" id="ARBA00023125"/>
    </source>
</evidence>
<evidence type="ECO:0000313" key="9">
    <source>
        <dbReference type="Proteomes" id="UP000886805"/>
    </source>
</evidence>
<dbReference type="InterPro" id="IPR058031">
    <property type="entry name" value="AAA_lid_NorR"/>
</dbReference>
<dbReference type="AlphaFoldDB" id="A0A9D2BE30"/>
<dbReference type="PROSITE" id="PS50112">
    <property type="entry name" value="PAS"/>
    <property type="match status" value="1"/>
</dbReference>
<dbReference type="Gene3D" id="1.10.10.60">
    <property type="entry name" value="Homeodomain-like"/>
    <property type="match status" value="1"/>
</dbReference>
<dbReference type="GO" id="GO:0043565">
    <property type="term" value="F:sequence-specific DNA binding"/>
    <property type="evidence" value="ECO:0007669"/>
    <property type="project" value="InterPro"/>
</dbReference>
<accession>A0A9D2BE30</accession>
<keyword evidence="5" id="KW-0804">Transcription</keyword>
<organism evidence="8 9">
    <name type="scientific">Candidatus Anaerobutyricum stercoripullorum</name>
    <dbReference type="NCBI Taxonomy" id="2838456"/>
    <lineage>
        <taxon>Bacteria</taxon>
        <taxon>Bacillati</taxon>
        <taxon>Bacillota</taxon>
        <taxon>Clostridia</taxon>
        <taxon>Lachnospirales</taxon>
        <taxon>Lachnospiraceae</taxon>
        <taxon>Anaerobutyricum</taxon>
    </lineage>
</organism>